<reference evidence="2 3" key="1">
    <citation type="journal article" date="2015" name="Nature">
        <title>rRNA introns, odd ribosomes, and small enigmatic genomes across a large radiation of phyla.</title>
        <authorList>
            <person name="Brown C.T."/>
            <person name="Hug L.A."/>
            <person name="Thomas B.C."/>
            <person name="Sharon I."/>
            <person name="Castelle C.J."/>
            <person name="Singh A."/>
            <person name="Wilkins M.J."/>
            <person name="Williams K.H."/>
            <person name="Banfield J.F."/>
        </authorList>
    </citation>
    <scope>NUCLEOTIDE SEQUENCE [LARGE SCALE GENOMIC DNA]</scope>
</reference>
<organism evidence="2 3">
    <name type="scientific">Candidatus Woesebacteria bacterium GW2011_GWA2_44_33</name>
    <dbReference type="NCBI Taxonomy" id="1618564"/>
    <lineage>
        <taxon>Bacteria</taxon>
        <taxon>Candidatus Woeseibacteriota</taxon>
    </lineage>
</organism>
<evidence type="ECO:0000256" key="1">
    <source>
        <dbReference type="SAM" id="Phobius"/>
    </source>
</evidence>
<name>A0A0G1J3T8_9BACT</name>
<evidence type="ECO:0000313" key="3">
    <source>
        <dbReference type="Proteomes" id="UP000034826"/>
    </source>
</evidence>
<protein>
    <submittedName>
        <fullName evidence="2">Uncharacterized protein</fullName>
    </submittedName>
</protein>
<dbReference type="EMBL" id="LCIY01000026">
    <property type="protein sequence ID" value="KKT66286.1"/>
    <property type="molecule type" value="Genomic_DNA"/>
</dbReference>
<keyword evidence="1" id="KW-0472">Membrane</keyword>
<dbReference type="AlphaFoldDB" id="A0A0G1J3T8"/>
<gene>
    <name evidence="2" type="ORF">UW60_C0026G0002</name>
</gene>
<proteinExistence type="predicted"/>
<accession>A0A0G1J3T8</accession>
<keyword evidence="1" id="KW-1133">Transmembrane helix</keyword>
<dbReference type="Proteomes" id="UP000034826">
    <property type="component" value="Unassembled WGS sequence"/>
</dbReference>
<evidence type="ECO:0000313" key="2">
    <source>
        <dbReference type="EMBL" id="KKT66286.1"/>
    </source>
</evidence>
<feature type="transmembrane region" description="Helical" evidence="1">
    <location>
        <begin position="6"/>
        <end position="24"/>
    </location>
</feature>
<sequence>MSNNRYFFYFMVITVILSAALYGYGTLSSDQKARTDDNCTPGEKFVLYPLTPGYNSNSDGINVTINRAGLGQPSVRSYIDLLHDRFTDTDGDAYLVTYRNSQNVYCFTIFATPTGQRTAYLWMSDQVLSLMSLPTPVP</sequence>
<comment type="caution">
    <text evidence="2">The sequence shown here is derived from an EMBL/GenBank/DDBJ whole genome shotgun (WGS) entry which is preliminary data.</text>
</comment>
<keyword evidence="1" id="KW-0812">Transmembrane</keyword>